<sequence length="3062" mass="301088">MLNLVGINTLNKLTFADVGGNGTPSVNANGMAITLTTTSGSPTITVPFTNGLAVGQSVTGTGIPAGTTILSIAGNTITLSANATTSASNSLSFGGTLTLTDANAITAVTDNYATIPTVSASQGLVFSNAAPVINVSGASIGNLLISAPITGAGGVITKTGTGVLILSSNAGTFSSGFEVQSGSLTLANNSTGTLVNQFMSGPLGTGTLVLDTGTTIQSDGTGRTLLNPVTINGNVTFGGGTAGNNVTLAGPVNLGSTTPTLTVTNPLVTAALAGPLNGTAGLTKNGNGILVLSGQSTAYSGPTFVSSGVLKLGVAQNLSQSELIIGSGAGGTVGAAFDLAGNAATFGSLASDTPTTGGFITNSSGTAATLTVGVDNTSTTFGGTLSAGSGALNVTKVGTGTLTLTGTNTLTGALTAAGGSLVFDYTTNNTTKLGTGPLGLSGGNLTLLGNATAATTQTAASTLVGPGLSSVTLTPGSGQTLTLNTGVISHAGGIVNFAELPTGATVNVGATPLFNGLLGAWATISVGSNTFFASKDINNNLIASSSTYGNTAKDDITTWKIADDVKDSTGYINTIVGGNAVNSIEFNANVASSNVAMASNVTLDVASGGILMTSNVGANNRTISGGGLTAASGELLVTQNGTGTLTIGSNLTGVSAAQNLTGSAASSNLAFTKFGTGMVILSGNNTYTGNTTINQGTVQLAGGHAIGDYSTVVLANTAGVTLDLNNTTETVGPLQGGGAVGGTISIGTGSLTSNHLSPFFNVGVNTIYSGAITGSGSFIVNGSGSQQLDTISNTFTGAIAVTGGANLILSGSGVNNFSQASSLTVSGASLTLDYNASTTSGDRLSDTAPVTLSNTAFQANSQYAGFNGAINGLTLQTNVAAVRNETIGAITLGGGANQITGNTFIGTTAVTDALVNLTAASLTRTNASTLVIRGSNLGTVAFGTNQGATVVLNTAPTLVGGTGAAGTTTIPILPWAVADTSANFTAANMGFVTYGTSGASNGFRVLSTANEYENLAAGGGVTLLNNVRYSSGSNLTMTGSSHTMNALWLDNTSTTAAITVAGSATDSLNVQSGAFLFTGTQGITLSTFTNGITTGTNNEYILNQFDTNTVTISASLTTANSTVTKTGNGLLVLSGTGNTVTTYNLNQGVLQASAATNLVSSGTTTLNFYGGTFRFGAVFDLSADTLNFNTGGGALDTNNLSVTFANSIGNGSAGAFTKTGSGTLTVGGAINVTGPVNVTNGTLALNNAANSNAAIGAGGLFIGGPNSTTSAIVSLSADEQINDTAAVTIQAVTGSINTQLNLNNHKETIGALTISGGTATASLVSGVTTGTGTLVLNGDLNFINTRAATGNSGREVLITSAGTTSTANFNGTGKLDLGGVQRNITVTSPNTGANIAGSDATIETIIQNGGINKFGGRTLYLTNANTYGLATNIYEGVLAIGTATGLGVGDGAAATGTTVFDGGTLQLGFTQAGTTDGTFTVANEKLVINGQGGALSAGALRNSAGNNTWQTLVTMGSDARVSSDAGILTLNNGIVSAGGAAFNLSVGGQGSAAGTAVVINVTSNNGGGSLLKDGASTLILNTGSNNFSSVTVNGSGVLGVPSVLATTARSGGYGTGPITVNPGGIIRFADATDISNAAGVTLTSDNTSLAGLGMGYNGPVPTILTSGTALPGQVVAHANAAGFGGELTLDVPNFTQSLDLSAIGNGMMLLGTTYNSGLGGANSATMNYLAPSLKANSDGIYHLGAGSNSGNLAFGAGVFENVFTTPGANIQIGTLTPSGTPYSDGIGNITLNGRNTNLTSAQTVTVNAGSRLNIANSYALGGATLDLNNVGNNGALVQFNASIKNNIVLLGDTFANDGGTDNSIFGNVILDGGNASTTRTFINNGTANTVLGFEGVISGNGINIVKATNGQTIVFNGNNTYTGTTTISNGFLMAGTDVLANTNGAFGNSNTAIVLSGGSLGLSGQITIGRNITVNNTTVIRAQTVGNSVITGAMTVAASQTLRFDQATTPTSFVGGVLDVQGVISGAGGLGLGNDPQASATTTGTVRIIGNNTFTGGTTLRQGRTQINSNTAFGTGSLTFGPGGFGNLGVVEAYGSARTITNTLGSINWNGNTVLEFGGHNSLTFTSAMNVNNESGTSANRTRQFTVSMTQGVTTFSGNFTNTQPLALQKAGAGTLVLSGVNTQADTATTDTLYGTGIAVNGGTLQVAADTALGQTTSLIVGGGHTIAGAADVRLGGGVLATTASFATSRLFIYTANSGIDVASGTTLTENQITTGAFTLTKTGNGTLALNPATPGSLTESITGLTIGGAPLTSAANQLSGTGGGTVSTTATGGSLVAATGSITINGGTLSLIGNSTTAQALTIPTVTFGSGSYIQLNKSGTGSALTATALTRVNQGTLTILPSALGNLGTGAPATSEDLITSTTYTNPNGMLALPDVYIRLAGTGQDANFAQYGGANGFAVNNAVTTTALDGSAPATDLADLSSATTVGNAVGQTVDILAVRTSANISSFDPSDILRINNGGLIMNGSTAPTISSNLFFGTSAGAAEALVYVRDGQTGTSTISGNITATNFTKSGPGTLLLSGTKNVMTIGTTGLGTMQINEGTIQFAGQSSLPNQGQFIISPMDKGAFDLNGQNLTIAGLGGNAAASAATGNVINSGAGNNVLTVAPQQGTTSIFNGLISGNISLVTQGIGTLTLGYNNTFTGTTTIGAGNIPSASGLYTANGTLQINDYNSLGSNSNVVLAGGTLAINDPVAGPEVINDTLVTILGSGNGYNFTVAGTNSLGSDNTTSTVTVASAAANTWQAINNLTFQSNADNNYVFNVGATNTGFLVGGTTTLAGNTTFNVAGNLNLAGQILASGNTVTKLGAGTLFVSNTNLSSSNNVGAWNVYAGTLEARTFQGDSANPLGNGVAVTLNGGTLNLRNDGDGLNDPQILNGYVTNNIVVGSTTPASSASYIGSANSTLDVRTFSGIGANKTIQIGQVQFGGALGGAQLTVTGGNGFGLEITNGIRLLGRDAIFANGTSSANSGVPVTVDGTISGNGTFVHPAPVQRRPLGQYRGHG</sequence>
<organism evidence="2 3">
    <name type="scientific">Chthoniobacter flavus Ellin428</name>
    <dbReference type="NCBI Taxonomy" id="497964"/>
    <lineage>
        <taxon>Bacteria</taxon>
        <taxon>Pseudomonadati</taxon>
        <taxon>Verrucomicrobiota</taxon>
        <taxon>Spartobacteria</taxon>
        <taxon>Chthoniobacterales</taxon>
        <taxon>Chthoniobacteraceae</taxon>
        <taxon>Chthoniobacter</taxon>
    </lineage>
</organism>
<keyword evidence="3" id="KW-1185">Reference proteome</keyword>
<reference evidence="2 3" key="1">
    <citation type="journal article" date="2011" name="J. Bacteriol.">
        <title>Genome sequence of Chthoniobacter flavus Ellin428, an aerobic heterotrophic soil bacterium.</title>
        <authorList>
            <person name="Kant R."/>
            <person name="van Passel M.W."/>
            <person name="Palva A."/>
            <person name="Lucas S."/>
            <person name="Lapidus A."/>
            <person name="Glavina Del Rio T."/>
            <person name="Dalin E."/>
            <person name="Tice H."/>
            <person name="Bruce D."/>
            <person name="Goodwin L."/>
            <person name="Pitluck S."/>
            <person name="Larimer F.W."/>
            <person name="Land M.L."/>
            <person name="Hauser L."/>
            <person name="Sangwan P."/>
            <person name="de Vos W.M."/>
            <person name="Janssen P.H."/>
            <person name="Smidt H."/>
        </authorList>
    </citation>
    <scope>NUCLEOTIDE SEQUENCE [LARGE SCALE GENOMIC DNA]</scope>
    <source>
        <strain evidence="2 3">Ellin428</strain>
    </source>
</reference>
<dbReference type="RefSeq" id="WP_006979105.1">
    <property type="nucleotide sequence ID" value="NZ_ABVL01000004.1"/>
</dbReference>
<dbReference type="Proteomes" id="UP000005824">
    <property type="component" value="Unassembled WGS sequence"/>
</dbReference>
<comment type="caution">
    <text evidence="2">The sequence shown here is derived from an EMBL/GenBank/DDBJ whole genome shotgun (WGS) entry which is preliminary data.</text>
</comment>
<keyword evidence="1" id="KW-0732">Signal</keyword>
<evidence type="ECO:0000313" key="2">
    <source>
        <dbReference type="EMBL" id="EDY20582.1"/>
    </source>
</evidence>
<dbReference type="SUPFAM" id="SSF51126">
    <property type="entry name" value="Pectin lyase-like"/>
    <property type="match status" value="1"/>
</dbReference>
<gene>
    <name evidence="2" type="ORF">CfE428DRAFT_1779</name>
</gene>
<dbReference type="eggNOG" id="COG3210">
    <property type="taxonomic scope" value="Bacteria"/>
</dbReference>
<name>B4CYP1_9BACT</name>
<protein>
    <submittedName>
        <fullName evidence="2">Autotransporter-associated beta strand repeat protein</fullName>
    </submittedName>
</protein>
<evidence type="ECO:0000256" key="1">
    <source>
        <dbReference type="ARBA" id="ARBA00022729"/>
    </source>
</evidence>
<dbReference type="InterPro" id="IPR013425">
    <property type="entry name" value="Autotrns_rpt"/>
</dbReference>
<dbReference type="STRING" id="497964.CfE428DRAFT_1779"/>
<dbReference type="eggNOG" id="COG4625">
    <property type="taxonomic scope" value="Bacteria"/>
</dbReference>
<dbReference type="NCBIfam" id="TIGR02601">
    <property type="entry name" value="autotrns_rpt"/>
    <property type="match status" value="3"/>
</dbReference>
<dbReference type="EMBL" id="ABVL01000004">
    <property type="protein sequence ID" value="EDY20582.1"/>
    <property type="molecule type" value="Genomic_DNA"/>
</dbReference>
<evidence type="ECO:0000313" key="3">
    <source>
        <dbReference type="Proteomes" id="UP000005824"/>
    </source>
</evidence>
<dbReference type="Pfam" id="PF12951">
    <property type="entry name" value="PATR"/>
    <property type="match status" value="12"/>
</dbReference>
<dbReference type="InParanoid" id="B4CYP1"/>
<dbReference type="InterPro" id="IPR011050">
    <property type="entry name" value="Pectin_lyase_fold/virulence"/>
</dbReference>
<proteinExistence type="predicted"/>
<accession>B4CYP1</accession>